<dbReference type="EnsemblMetazoa" id="G6940.1">
    <property type="protein sequence ID" value="G6940.1:cds"/>
    <property type="gene ID" value="G6940"/>
</dbReference>
<accession>A0A8W8NVG6</accession>
<feature type="chain" id="PRO_5042432232" description="Hemagglutinin/amebocyte aggregation factor" evidence="5">
    <location>
        <begin position="21"/>
        <end position="210"/>
    </location>
</feature>
<evidence type="ECO:0000256" key="5">
    <source>
        <dbReference type="SAM" id="SignalP"/>
    </source>
</evidence>
<evidence type="ECO:0000256" key="2">
    <source>
        <dbReference type="ARBA" id="ARBA00008712"/>
    </source>
</evidence>
<feature type="signal peptide" evidence="5">
    <location>
        <begin position="1"/>
        <end position="20"/>
    </location>
</feature>
<keyword evidence="4" id="KW-1015">Disulfide bond</keyword>
<protein>
    <recommendedName>
        <fullName evidence="8">Hemagglutinin/amebocyte aggregation factor</fullName>
    </recommendedName>
</protein>
<dbReference type="EnsemblMetazoa" id="G6940.4">
    <property type="protein sequence ID" value="G6940.4:cds"/>
    <property type="gene ID" value="G6940"/>
</dbReference>
<evidence type="ECO:0000256" key="1">
    <source>
        <dbReference type="ARBA" id="ARBA00004613"/>
    </source>
</evidence>
<dbReference type="OMA" id="YVNEYDQ"/>
<evidence type="ECO:0000313" key="7">
    <source>
        <dbReference type="Proteomes" id="UP000005408"/>
    </source>
</evidence>
<evidence type="ECO:0000313" key="6">
    <source>
        <dbReference type="EnsemblMetazoa" id="G6940.4:cds"/>
    </source>
</evidence>
<dbReference type="AlphaFoldDB" id="A0A8W8NVG6"/>
<dbReference type="InterPro" id="IPR026645">
    <property type="entry name" value="Dermatopontin"/>
</dbReference>
<dbReference type="GO" id="GO:0030199">
    <property type="term" value="P:collagen fibril organization"/>
    <property type="evidence" value="ECO:0007669"/>
    <property type="project" value="TreeGrafter"/>
</dbReference>
<dbReference type="PANTHER" id="PTHR15040">
    <property type="entry name" value="DERMATOPONTIN-RELATED"/>
    <property type="match status" value="1"/>
</dbReference>
<keyword evidence="3" id="KW-0964">Secreted</keyword>
<dbReference type="OrthoDB" id="5975249at2759"/>
<sequence length="210" mass="23807">MNDAVPVFLLLISLSRGGAPESNWANEFDGHFQFVCPVGSYLTNVESFFNSYYNDRKFSFQCNARLDSPVEVSSCFWTDYVNAMDSPIVFQCGSGVIHGIESYHQDTYEDRRFKFKCCNLPLTCETNCHFTGWVNDLQGPFTYIAPDNYFIRGVVSFHDNKAEDRKFDFEVCALPTACDYHQHHSHNPTKPISTQSTSITNGTTAWAVLG</sequence>
<evidence type="ECO:0000256" key="3">
    <source>
        <dbReference type="ARBA" id="ARBA00022525"/>
    </source>
</evidence>
<dbReference type="GO" id="GO:0005615">
    <property type="term" value="C:extracellular space"/>
    <property type="evidence" value="ECO:0007669"/>
    <property type="project" value="TreeGrafter"/>
</dbReference>
<proteinExistence type="inferred from homology"/>
<keyword evidence="7" id="KW-1185">Reference proteome</keyword>
<dbReference type="Pfam" id="PF14704">
    <property type="entry name" value="DERM"/>
    <property type="match status" value="1"/>
</dbReference>
<reference evidence="6" key="1">
    <citation type="submission" date="2022-08" db="UniProtKB">
        <authorList>
            <consortium name="EnsemblMetazoa"/>
        </authorList>
    </citation>
    <scope>IDENTIFICATION</scope>
    <source>
        <strain evidence="6">05x7-T-G4-1.051#20</strain>
    </source>
</reference>
<dbReference type="GO" id="GO:0031012">
    <property type="term" value="C:extracellular matrix"/>
    <property type="evidence" value="ECO:0007669"/>
    <property type="project" value="TreeGrafter"/>
</dbReference>
<comment type="subcellular location">
    <subcellularLocation>
        <location evidence="1">Secreted</location>
    </subcellularLocation>
</comment>
<keyword evidence="5" id="KW-0732">Signal</keyword>
<evidence type="ECO:0000256" key="4">
    <source>
        <dbReference type="ARBA" id="ARBA00023157"/>
    </source>
</evidence>
<organism evidence="6 7">
    <name type="scientific">Magallana gigas</name>
    <name type="common">Pacific oyster</name>
    <name type="synonym">Crassostrea gigas</name>
    <dbReference type="NCBI Taxonomy" id="29159"/>
    <lineage>
        <taxon>Eukaryota</taxon>
        <taxon>Metazoa</taxon>
        <taxon>Spiralia</taxon>
        <taxon>Lophotrochozoa</taxon>
        <taxon>Mollusca</taxon>
        <taxon>Bivalvia</taxon>
        <taxon>Autobranchia</taxon>
        <taxon>Pteriomorphia</taxon>
        <taxon>Ostreida</taxon>
        <taxon>Ostreoidea</taxon>
        <taxon>Ostreidae</taxon>
        <taxon>Magallana</taxon>
    </lineage>
</organism>
<evidence type="ECO:0008006" key="8">
    <source>
        <dbReference type="Google" id="ProtNLM"/>
    </source>
</evidence>
<name>A0A8W8NVG6_MAGGI</name>
<dbReference type="PANTHER" id="PTHR15040:SF1">
    <property type="entry name" value="DERMATOPONTIN-LIKE ISOFORM X1"/>
    <property type="match status" value="1"/>
</dbReference>
<comment type="similarity">
    <text evidence="2">Belongs to the dermatopontin family.</text>
</comment>
<dbReference type="Proteomes" id="UP000005408">
    <property type="component" value="Unassembled WGS sequence"/>
</dbReference>